<keyword evidence="3" id="KW-1185">Reference proteome</keyword>
<dbReference type="OrthoDB" id="3270840at2759"/>
<accession>A0A0D2NFK7</accession>
<proteinExistence type="predicted"/>
<evidence type="ECO:0000256" key="1">
    <source>
        <dbReference type="SAM" id="MobiDB-lite"/>
    </source>
</evidence>
<feature type="compositionally biased region" description="Basic and acidic residues" evidence="1">
    <location>
        <begin position="469"/>
        <end position="483"/>
    </location>
</feature>
<feature type="region of interest" description="Disordered" evidence="1">
    <location>
        <begin position="41"/>
        <end position="62"/>
    </location>
</feature>
<dbReference type="AlphaFoldDB" id="A0A0D2NFK7"/>
<dbReference type="OMA" id="RMMKSAC"/>
<evidence type="ECO:0000313" key="2">
    <source>
        <dbReference type="EMBL" id="KJA17749.1"/>
    </source>
</evidence>
<dbReference type="Proteomes" id="UP000054270">
    <property type="component" value="Unassembled WGS sequence"/>
</dbReference>
<feature type="compositionally biased region" description="Acidic residues" evidence="1">
    <location>
        <begin position="369"/>
        <end position="378"/>
    </location>
</feature>
<reference evidence="3" key="1">
    <citation type="submission" date="2014-04" db="EMBL/GenBank/DDBJ databases">
        <title>Evolutionary Origins and Diversification of the Mycorrhizal Mutualists.</title>
        <authorList>
            <consortium name="DOE Joint Genome Institute"/>
            <consortium name="Mycorrhizal Genomics Consortium"/>
            <person name="Kohler A."/>
            <person name="Kuo A."/>
            <person name="Nagy L.G."/>
            <person name="Floudas D."/>
            <person name="Copeland A."/>
            <person name="Barry K.W."/>
            <person name="Cichocki N."/>
            <person name="Veneault-Fourrey C."/>
            <person name="LaButti K."/>
            <person name="Lindquist E.A."/>
            <person name="Lipzen A."/>
            <person name="Lundell T."/>
            <person name="Morin E."/>
            <person name="Murat C."/>
            <person name="Riley R."/>
            <person name="Ohm R."/>
            <person name="Sun H."/>
            <person name="Tunlid A."/>
            <person name="Henrissat B."/>
            <person name="Grigoriev I.V."/>
            <person name="Hibbett D.S."/>
            <person name="Martin F."/>
        </authorList>
    </citation>
    <scope>NUCLEOTIDE SEQUENCE [LARGE SCALE GENOMIC DNA]</scope>
    <source>
        <strain evidence="3">FD-334 SS-4</strain>
    </source>
</reference>
<name>A0A0D2NFK7_HYPSF</name>
<feature type="region of interest" description="Disordered" evidence="1">
    <location>
        <begin position="469"/>
        <end position="524"/>
    </location>
</feature>
<dbReference type="EMBL" id="KN817599">
    <property type="protein sequence ID" value="KJA17749.1"/>
    <property type="molecule type" value="Genomic_DNA"/>
</dbReference>
<sequence>MALAASNFLHDHHDLFCLSTSYNNEPPDCKPYLMPQIYANSEPSRRRSLSSSSSSSSSSGSLGILRPFDADDSIVLSDLLRTGEASRLRRRGAMRIDHSATTNTAGIPTVTRNLVLVDRPSWDSDVDFDISPQPDMHLGRTASLRYPRRRQRMRRYGPYNTSAPEQVEADEEVVYTLVCGAETAECTADDFEPFKPSVLPLYPPPPPAKAKDTTRSSGCGAVIHVRAAPRPRVGVWSAHGAASDAVVPLDASYFDTREAAKIVRSKCGCISEGVGCSICGNPLGTRYIPCRSASDSFFCARSTDKARLRGPEGPQHWHSSSSQAPDHSVFTFFAGAVTPSPSYDFPTSKPSTHHSGLSADVSYYPDAVSSDEEGDFPIEGEWSSDLTALGDDTPNPSNVILDRFSASSPTPLSDSDDLPQWSQPRPRTYSPPHRPRLYTSSTVYEGAVPYSYSPPVSFYQQQVIGAWERERERERENDRRRPIGFDPDGGSVWGVDPDGASGAADIQEPGSPDKANERFLFPER</sequence>
<evidence type="ECO:0000313" key="3">
    <source>
        <dbReference type="Proteomes" id="UP000054270"/>
    </source>
</evidence>
<dbReference type="STRING" id="945553.A0A0D2NFK7"/>
<feature type="compositionally biased region" description="Basic and acidic residues" evidence="1">
    <location>
        <begin position="514"/>
        <end position="524"/>
    </location>
</feature>
<organism evidence="2 3">
    <name type="scientific">Hypholoma sublateritium (strain FD-334 SS-4)</name>
    <dbReference type="NCBI Taxonomy" id="945553"/>
    <lineage>
        <taxon>Eukaryota</taxon>
        <taxon>Fungi</taxon>
        <taxon>Dikarya</taxon>
        <taxon>Basidiomycota</taxon>
        <taxon>Agaricomycotina</taxon>
        <taxon>Agaricomycetes</taxon>
        <taxon>Agaricomycetidae</taxon>
        <taxon>Agaricales</taxon>
        <taxon>Agaricineae</taxon>
        <taxon>Strophariaceae</taxon>
        <taxon>Hypholoma</taxon>
    </lineage>
</organism>
<feature type="region of interest" description="Disordered" evidence="1">
    <location>
        <begin position="366"/>
        <end position="436"/>
    </location>
</feature>
<feature type="compositionally biased region" description="Low complexity" evidence="1">
    <location>
        <begin position="49"/>
        <end position="62"/>
    </location>
</feature>
<protein>
    <submittedName>
        <fullName evidence="2">Uncharacterized protein</fullName>
    </submittedName>
</protein>
<gene>
    <name evidence="2" type="ORF">HYPSUDRAFT_205975</name>
</gene>